<dbReference type="Gene3D" id="3.30.365.10">
    <property type="entry name" value="Aldehyde oxidase/xanthine dehydrogenase, molybdopterin binding domain"/>
    <property type="match status" value="1"/>
</dbReference>
<name>A0A089YQE1_9PSED</name>
<dbReference type="InterPro" id="IPR046867">
    <property type="entry name" value="AldOxase/xan_DH_MoCoBD2"/>
</dbReference>
<dbReference type="GO" id="GO:0016491">
    <property type="term" value="F:oxidoreductase activity"/>
    <property type="evidence" value="ECO:0007669"/>
    <property type="project" value="InterPro"/>
</dbReference>
<dbReference type="STRING" id="216142.LT40_10715"/>
<reference evidence="2 3" key="1">
    <citation type="journal article" date="2015" name="J. Biotechnol.">
        <title>Complete genome sequence of Pseudomonas rhizosphaerae IH5T (=DSM 16299T), a phosphate-solubilizing rhizobacterium for bacterial biofertilizer.</title>
        <authorList>
            <person name="Kwak Y."/>
            <person name="Jung B.K."/>
            <person name="Shin J.H."/>
        </authorList>
    </citation>
    <scope>NUCLEOTIDE SEQUENCE [LARGE SCALE GENOMIC DNA]</scope>
    <source>
        <strain evidence="2">DSM 16299</strain>
    </source>
</reference>
<dbReference type="EMBL" id="CP009533">
    <property type="protein sequence ID" value="AIS17834.1"/>
    <property type="molecule type" value="Genomic_DNA"/>
</dbReference>
<keyword evidence="3" id="KW-1185">Reference proteome</keyword>
<dbReference type="PANTHER" id="PTHR47495">
    <property type="entry name" value="ALDEHYDE DEHYDROGENASE"/>
    <property type="match status" value="1"/>
</dbReference>
<accession>A0A089YQE1</accession>
<dbReference type="AlphaFoldDB" id="A0A089YQE1"/>
<proteinExistence type="predicted"/>
<dbReference type="HOGENOM" id="CLU_2168863_0_0_6"/>
<evidence type="ECO:0000259" key="1">
    <source>
        <dbReference type="Pfam" id="PF20256"/>
    </source>
</evidence>
<dbReference type="PANTHER" id="PTHR47495:SF1">
    <property type="entry name" value="BLL3820 PROTEIN"/>
    <property type="match status" value="1"/>
</dbReference>
<organism evidence="2 3">
    <name type="scientific">Pseudomonas rhizosphaerae</name>
    <dbReference type="NCBI Taxonomy" id="216142"/>
    <lineage>
        <taxon>Bacteria</taxon>
        <taxon>Pseudomonadati</taxon>
        <taxon>Pseudomonadota</taxon>
        <taxon>Gammaproteobacteria</taxon>
        <taxon>Pseudomonadales</taxon>
        <taxon>Pseudomonadaceae</taxon>
        <taxon>Pseudomonas</taxon>
    </lineage>
</organism>
<dbReference type="InterPro" id="IPR037165">
    <property type="entry name" value="AldOxase/xan_DH_Mopterin-bd_sf"/>
</dbReference>
<evidence type="ECO:0000313" key="2">
    <source>
        <dbReference type="EMBL" id="AIS17834.1"/>
    </source>
</evidence>
<dbReference type="eggNOG" id="COG1529">
    <property type="taxonomic scope" value="Bacteria"/>
</dbReference>
<protein>
    <recommendedName>
        <fullName evidence="1">Aldehyde oxidase/xanthine dehydrogenase second molybdopterin binding domain-containing protein</fullName>
    </recommendedName>
</protein>
<dbReference type="Proteomes" id="UP000029499">
    <property type="component" value="Chromosome"/>
</dbReference>
<evidence type="ECO:0000313" key="3">
    <source>
        <dbReference type="Proteomes" id="UP000029499"/>
    </source>
</evidence>
<dbReference type="SUPFAM" id="SSF56003">
    <property type="entry name" value="Molybdenum cofactor-binding domain"/>
    <property type="match status" value="1"/>
</dbReference>
<sequence length="110" mass="11349">MLPEPTNRSCLTCCNQSQRDGRIEVLSAGTDLGTGTYTILAQTAAEVLDVPTSSVKVSLGDTDLQASALGGKAVGELGIVGVAAAIGNAVYHATGKRIRDLPFTMDKLLT</sequence>
<dbReference type="KEGG" id="prh:LT40_10715"/>
<feature type="domain" description="Aldehyde oxidase/xanthine dehydrogenase second molybdopterin binding" evidence="1">
    <location>
        <begin position="18"/>
        <end position="90"/>
    </location>
</feature>
<dbReference type="InterPro" id="IPR052516">
    <property type="entry name" value="N-heterocyclic_Hydroxylase"/>
</dbReference>
<dbReference type="Pfam" id="PF20256">
    <property type="entry name" value="MoCoBD_2"/>
    <property type="match status" value="1"/>
</dbReference>
<gene>
    <name evidence="2" type="ORF">LT40_10715</name>
</gene>